<dbReference type="Pfam" id="PF11954">
    <property type="entry name" value="DUF3471"/>
    <property type="match status" value="1"/>
</dbReference>
<dbReference type="InterPro" id="IPR050491">
    <property type="entry name" value="AmpC-like"/>
</dbReference>
<keyword evidence="4" id="KW-1185">Reference proteome</keyword>
<name>A0ABS1WZY2_9GAMM</name>
<dbReference type="EMBL" id="JAEVLS010000004">
    <property type="protein sequence ID" value="MBM0106513.1"/>
    <property type="molecule type" value="Genomic_DNA"/>
</dbReference>
<dbReference type="Gene3D" id="2.40.128.600">
    <property type="match status" value="1"/>
</dbReference>
<dbReference type="GO" id="GO:0016787">
    <property type="term" value="F:hydrolase activity"/>
    <property type="evidence" value="ECO:0007669"/>
    <property type="project" value="UniProtKB-KW"/>
</dbReference>
<dbReference type="Proteomes" id="UP000661077">
    <property type="component" value="Unassembled WGS sequence"/>
</dbReference>
<evidence type="ECO:0000313" key="4">
    <source>
        <dbReference type="Proteomes" id="UP000661077"/>
    </source>
</evidence>
<keyword evidence="3" id="KW-0378">Hydrolase</keyword>
<evidence type="ECO:0000259" key="1">
    <source>
        <dbReference type="Pfam" id="PF00144"/>
    </source>
</evidence>
<dbReference type="InterPro" id="IPR021860">
    <property type="entry name" value="Peptidase_S12_Pab87-rel_C"/>
</dbReference>
<dbReference type="RefSeq" id="WP_203168635.1">
    <property type="nucleotide sequence ID" value="NZ_JAEVLS010000004.1"/>
</dbReference>
<dbReference type="PANTHER" id="PTHR46825:SF15">
    <property type="entry name" value="BETA-LACTAMASE-RELATED DOMAIN-CONTAINING PROTEIN"/>
    <property type="match status" value="1"/>
</dbReference>
<dbReference type="PANTHER" id="PTHR46825">
    <property type="entry name" value="D-ALANYL-D-ALANINE-CARBOXYPEPTIDASE/ENDOPEPTIDASE AMPH"/>
    <property type="match status" value="1"/>
</dbReference>
<organism evidence="3 4">
    <name type="scientific">Steroidobacter gossypii</name>
    <dbReference type="NCBI Taxonomy" id="2805490"/>
    <lineage>
        <taxon>Bacteria</taxon>
        <taxon>Pseudomonadati</taxon>
        <taxon>Pseudomonadota</taxon>
        <taxon>Gammaproteobacteria</taxon>
        <taxon>Steroidobacterales</taxon>
        <taxon>Steroidobacteraceae</taxon>
        <taxon>Steroidobacter</taxon>
    </lineage>
</organism>
<accession>A0ABS1WZY2</accession>
<dbReference type="SUPFAM" id="SSF56601">
    <property type="entry name" value="beta-lactamase/transpeptidase-like"/>
    <property type="match status" value="1"/>
</dbReference>
<protein>
    <submittedName>
        <fullName evidence="3">Serine hydrolase</fullName>
    </submittedName>
</protein>
<reference evidence="3 4" key="1">
    <citation type="journal article" date="2021" name="Int. J. Syst. Evol. Microbiol.">
        <title>Steroidobacter gossypii sp. nov., isolated from soil of cotton cropping field.</title>
        <authorList>
            <person name="Huang R."/>
            <person name="Yang S."/>
            <person name="Zhen C."/>
            <person name="Liu W."/>
        </authorList>
    </citation>
    <scope>NUCLEOTIDE SEQUENCE [LARGE SCALE GENOMIC DNA]</scope>
    <source>
        <strain evidence="3 4">S1-65</strain>
    </source>
</reference>
<evidence type="ECO:0000259" key="2">
    <source>
        <dbReference type="Pfam" id="PF11954"/>
    </source>
</evidence>
<dbReference type="Gene3D" id="3.40.710.10">
    <property type="entry name" value="DD-peptidase/beta-lactamase superfamily"/>
    <property type="match status" value="1"/>
</dbReference>
<comment type="caution">
    <text evidence="3">The sequence shown here is derived from an EMBL/GenBank/DDBJ whole genome shotgun (WGS) entry which is preliminary data.</text>
</comment>
<sequence>MSRDIAAELEKIVKPVLHLGRVPGLAIGIVRDGRLLLAEGYGYRDLEAKLPMTARTAYPIASTTKAINATTLGVLVDERVLSWDQPVQRYAPNFRISDAAASAQVTLRDLLSMRTGLPRHDWVWMHNSISRAQLLEAMQHLEMSAPFRDRFQYNNLSVCVAGHIAEIVTGQTWESLVQRKLLDPVGMTSTSFKAPADDFTRSYHETIRRELLRTQPSRCEVTAPSGGAIHSTVEDMTRWLLLNMNGGRACERTVIHSQTLAHIHAPQIGVGSDLSAPSPNAAYAMGWFVDTYNGHARLSHGGYLDDVNSSVMLFPAQRIGVVCFLNFGPPALARLVNQHVFDLLMGLQPAQTLEQALALYESKIEGTCQRNNSIRRVENTSPSHVLSEYEGRYEHPAYGMIDIRYHRDGLELHRGDLALKLNHWHYDAWVAEESDLFPIHVPHVFDRSSRLMFESSPDGEICGLSVRFEPAARPIQFYKRRLSQR</sequence>
<feature type="domain" description="Beta-lactamase-related" evidence="1">
    <location>
        <begin position="10"/>
        <end position="335"/>
    </location>
</feature>
<gene>
    <name evidence="3" type="ORF">JM946_17430</name>
</gene>
<evidence type="ECO:0000313" key="3">
    <source>
        <dbReference type="EMBL" id="MBM0106513.1"/>
    </source>
</evidence>
<dbReference type="Pfam" id="PF00144">
    <property type="entry name" value="Beta-lactamase"/>
    <property type="match status" value="1"/>
</dbReference>
<dbReference type="InterPro" id="IPR001466">
    <property type="entry name" value="Beta-lactam-related"/>
</dbReference>
<proteinExistence type="predicted"/>
<feature type="domain" description="Peptidase S12 Pab87-related C-terminal" evidence="2">
    <location>
        <begin position="376"/>
        <end position="477"/>
    </location>
</feature>
<dbReference type="InterPro" id="IPR012338">
    <property type="entry name" value="Beta-lactam/transpept-like"/>
</dbReference>